<evidence type="ECO:0000313" key="2">
    <source>
        <dbReference type="Proteomes" id="UP000186400"/>
    </source>
</evidence>
<dbReference type="STRING" id="159291.SAMN05920897_10647"/>
<sequence length="295" mass="32267">MLHLLHRSQAAPQFVYRPHFERYPVARSLKTGRWLQPDTASPQEALLNRLDSPLEAAQPGIAAVQKLPKGLLGPAPTASVFPGERSENLLEGGLLPSPAEVVRRCEELATTAERERLCQFQHGPQELPGKSRDPFSRPHIQKVPLQSFLQTFRQSPIPHYQGPHGPGGAHQIIGIVGADLAGCLVNPVHLAPAVAAGPGFLGQGRAQQRGVTLLHIHQHRREEIVPGESLQKTVPPDQTKRSLHIGYLPVCLIRLFPAGVPVAKETRQIFPRPPCFEGVGQESDHQGTYPCHRSG</sequence>
<dbReference type="AlphaFoldDB" id="A0A1N6RCI4"/>
<dbReference type="EMBL" id="FTMS01000006">
    <property type="protein sequence ID" value="SIQ26406.1"/>
    <property type="molecule type" value="Genomic_DNA"/>
</dbReference>
<keyword evidence="2" id="KW-1185">Reference proteome</keyword>
<dbReference type="Proteomes" id="UP000186400">
    <property type="component" value="Unassembled WGS sequence"/>
</dbReference>
<protein>
    <submittedName>
        <fullName evidence="1">Uncharacterized protein</fullName>
    </submittedName>
</protein>
<accession>A0A1N6RCI4</accession>
<reference evidence="1 2" key="1">
    <citation type="submission" date="2017-01" db="EMBL/GenBank/DDBJ databases">
        <authorList>
            <person name="Mah S.A."/>
            <person name="Swanson W.J."/>
            <person name="Moy G.W."/>
            <person name="Vacquier V.D."/>
        </authorList>
    </citation>
    <scope>NUCLEOTIDE SEQUENCE [LARGE SCALE GENOMIC DNA]</scope>
    <source>
        <strain evidence="1 2">ASpG1</strain>
    </source>
</reference>
<name>A0A1N6RCI4_9SPIO</name>
<proteinExistence type="predicted"/>
<gene>
    <name evidence="1" type="ORF">SAMN05920897_10647</name>
</gene>
<evidence type="ECO:0000313" key="1">
    <source>
        <dbReference type="EMBL" id="SIQ26406.1"/>
    </source>
</evidence>
<organism evidence="1 2">
    <name type="scientific">Alkalispirochaeta americana</name>
    <dbReference type="NCBI Taxonomy" id="159291"/>
    <lineage>
        <taxon>Bacteria</taxon>
        <taxon>Pseudomonadati</taxon>
        <taxon>Spirochaetota</taxon>
        <taxon>Spirochaetia</taxon>
        <taxon>Spirochaetales</taxon>
        <taxon>Spirochaetaceae</taxon>
        <taxon>Alkalispirochaeta</taxon>
    </lineage>
</organism>